<feature type="region of interest" description="Disordered" evidence="1">
    <location>
        <begin position="338"/>
        <end position="370"/>
    </location>
</feature>
<name>A0A1D2MXW8_ORCCI</name>
<dbReference type="AlphaFoldDB" id="A0A1D2MXW8"/>
<evidence type="ECO:0000313" key="2">
    <source>
        <dbReference type="EMBL" id="ODM97889.1"/>
    </source>
</evidence>
<dbReference type="EMBL" id="LJIJ01000399">
    <property type="protein sequence ID" value="ODM97889.1"/>
    <property type="molecule type" value="Genomic_DNA"/>
</dbReference>
<reference evidence="2 3" key="1">
    <citation type="journal article" date="2016" name="Genome Biol. Evol.">
        <title>Gene Family Evolution Reflects Adaptation to Soil Environmental Stressors in the Genome of the Collembolan Orchesella cincta.</title>
        <authorList>
            <person name="Faddeeva-Vakhrusheva A."/>
            <person name="Derks M.F."/>
            <person name="Anvar S.Y."/>
            <person name="Agamennone V."/>
            <person name="Suring W."/>
            <person name="Smit S."/>
            <person name="van Straalen N.M."/>
            <person name="Roelofs D."/>
        </authorList>
    </citation>
    <scope>NUCLEOTIDE SEQUENCE [LARGE SCALE GENOMIC DNA]</scope>
    <source>
        <tissue evidence="2">Mixed pool</tissue>
    </source>
</reference>
<dbReference type="PANTHER" id="PTHR13612">
    <property type="entry name" value="ENHANCER OF MRNA-DECAPPING PROTEIN 3"/>
    <property type="match status" value="1"/>
</dbReference>
<keyword evidence="3" id="KW-1185">Reference proteome</keyword>
<dbReference type="GO" id="GO:0000932">
    <property type="term" value="C:P-body"/>
    <property type="evidence" value="ECO:0007669"/>
    <property type="project" value="TreeGrafter"/>
</dbReference>
<dbReference type="GO" id="GO:0031087">
    <property type="term" value="P:deadenylation-independent decapping of nuclear-transcribed mRNA"/>
    <property type="evidence" value="ECO:0007669"/>
    <property type="project" value="TreeGrafter"/>
</dbReference>
<accession>A0A1D2MXW8</accession>
<dbReference type="STRING" id="48709.A0A1D2MXW8"/>
<dbReference type="Proteomes" id="UP000094527">
    <property type="component" value="Unassembled WGS sequence"/>
</dbReference>
<feature type="compositionally biased region" description="Polar residues" evidence="1">
    <location>
        <begin position="338"/>
        <end position="348"/>
    </location>
</feature>
<organism evidence="2 3">
    <name type="scientific">Orchesella cincta</name>
    <name type="common">Springtail</name>
    <name type="synonym">Podura cincta</name>
    <dbReference type="NCBI Taxonomy" id="48709"/>
    <lineage>
        <taxon>Eukaryota</taxon>
        <taxon>Metazoa</taxon>
        <taxon>Ecdysozoa</taxon>
        <taxon>Arthropoda</taxon>
        <taxon>Hexapoda</taxon>
        <taxon>Collembola</taxon>
        <taxon>Entomobryomorpha</taxon>
        <taxon>Entomobryoidea</taxon>
        <taxon>Orchesellidae</taxon>
        <taxon>Orchesellinae</taxon>
        <taxon>Orchesella</taxon>
    </lineage>
</organism>
<dbReference type="InterPro" id="IPR036652">
    <property type="entry name" value="YjeF_N_dom_sf"/>
</dbReference>
<feature type="region of interest" description="Disordered" evidence="1">
    <location>
        <begin position="184"/>
        <end position="212"/>
    </location>
</feature>
<proteinExistence type="predicted"/>
<comment type="caution">
    <text evidence="2">The sequence shown here is derived from an EMBL/GenBank/DDBJ whole genome shotgun (WGS) entry which is preliminary data.</text>
</comment>
<dbReference type="GO" id="GO:0033962">
    <property type="term" value="P:P-body assembly"/>
    <property type="evidence" value="ECO:0007669"/>
    <property type="project" value="TreeGrafter"/>
</dbReference>
<evidence type="ECO:0000256" key="1">
    <source>
        <dbReference type="SAM" id="MobiDB-lite"/>
    </source>
</evidence>
<protein>
    <submittedName>
        <fullName evidence="2">Enhancer of mRNA-decapping protein 3</fullName>
    </submittedName>
</protein>
<dbReference type="OrthoDB" id="10030313at2759"/>
<dbReference type="PANTHER" id="PTHR13612:SF0">
    <property type="entry name" value="ENHANCER OF MRNA-DECAPPING PROTEIN 3"/>
    <property type="match status" value="1"/>
</dbReference>
<evidence type="ECO:0000313" key="3">
    <source>
        <dbReference type="Proteomes" id="UP000094527"/>
    </source>
</evidence>
<gene>
    <name evidence="2" type="ORF">Ocin01_08792</name>
</gene>
<dbReference type="SUPFAM" id="SSF64153">
    <property type="entry name" value="YjeF N-terminal domain-like"/>
    <property type="match status" value="1"/>
</dbReference>
<dbReference type="GO" id="GO:0003729">
    <property type="term" value="F:mRNA binding"/>
    <property type="evidence" value="ECO:0007669"/>
    <property type="project" value="TreeGrafter"/>
</dbReference>
<sequence length="686" mass="74160">MSQQEKQKQTEKFVGCILSVKTKPGPFGDVQHIIGTVREIDVDSAEQAIVLDQAMSNGAMLPDGYVLLSSQIADLQVMGKANEIQANLKSAYSRSEAVKSQESSIIQEINQSEPTVRNSNSSNDHMKNFNSSFSNGAESIRPINGNHMHKMGVQPHVNNSSAALIHSITSAIADYTVRNNLSESDDSNGYLIAKPKPRKPDSGVAYNSSPQHKAVAQKISDGITNQISSKSSTNMGLSSNTAADDGNILVRTFGNLSTSSGVSLNGQALFNAVANSNKHSAVPAANIKKQNAPSPSKLSPQKPLMYDHKKLGVLSQFVSGENTSCQTYVTDENQLASATTPSGKSINNNHHEAKLSRGQGKATAAGRPRHGETFESMTKAEMAEEFDFDASNAQFEKLPVSCTKPTKVTKNPHFCSSDTTYLADRAVESIKLKETVTSVKQFVTDTGVVIPSVDLSTRSKILNLAHEAGLTHSRVVEVMGRAVVQATIPLLGDAYRLSPERAEDRPWVLVCAGPHWQGAIGIATARILASLGVHTCVYSPKEEVHLCAAEELLYNLTGEILTRNIGDLKGIHFDAVVMCVDDHLQRNLNVGPYTRWLNSCPVVFVDPPLISSYRQPIDAICSGTQKGRRIVIVSPVLPIAYPSDPSVKLFLVNLGIPQNIFERNDVLYKSPFGDKLVIQIFSAGSK</sequence>
<dbReference type="Gene3D" id="3.40.50.10260">
    <property type="entry name" value="YjeF N-terminal domain"/>
    <property type="match status" value="1"/>
</dbReference>